<reference evidence="1" key="1">
    <citation type="journal article" date="2017" name="Sci. Rep.">
        <title>Antennal transcriptome analysis and expression profiles of olfactory genes in Anoplophora chinensis.</title>
        <authorList>
            <person name="Wang J."/>
            <person name="Hu P."/>
            <person name="Gao P."/>
            <person name="Tao J."/>
            <person name="Luo Y."/>
        </authorList>
    </citation>
    <scope>NUCLEOTIDE SEQUENCE</scope>
</reference>
<dbReference type="EMBL" id="MF975372">
    <property type="protein sequence ID" value="AUF72948.1"/>
    <property type="molecule type" value="mRNA"/>
</dbReference>
<evidence type="ECO:0000313" key="1">
    <source>
        <dbReference type="EMBL" id="AUF72948.1"/>
    </source>
</evidence>
<accession>A0A2H4ZB11</accession>
<sequence length="41" mass="4568">MLTSSESSLFTEALSYSYSCVLRIILLDGTFVYSFVQLGLI</sequence>
<dbReference type="AlphaFoldDB" id="A0A2H4ZB11"/>
<organism evidence="1">
    <name type="scientific">Anoplophora chinensis</name>
    <name type="common">Citrus longhorn beetle</name>
    <dbReference type="NCBI Taxonomy" id="217632"/>
    <lineage>
        <taxon>Eukaryota</taxon>
        <taxon>Metazoa</taxon>
        <taxon>Ecdysozoa</taxon>
        <taxon>Arthropoda</taxon>
        <taxon>Hexapoda</taxon>
        <taxon>Insecta</taxon>
        <taxon>Pterygota</taxon>
        <taxon>Neoptera</taxon>
        <taxon>Endopterygota</taxon>
        <taxon>Coleoptera</taxon>
        <taxon>Polyphaga</taxon>
        <taxon>Cucujiformia</taxon>
        <taxon>Chrysomeloidea</taxon>
        <taxon>Cerambycidae</taxon>
        <taxon>Lamiinae</taxon>
        <taxon>Lamiini</taxon>
        <taxon>Anoplophora</taxon>
    </lineage>
</organism>
<name>A0A2H4ZB11_ANOCN</name>
<protein>
    <submittedName>
        <fullName evidence="1">Odorant-binding protein</fullName>
    </submittedName>
</protein>
<proteinExistence type="evidence at transcript level"/>